<organism evidence="2 3">
    <name type="scientific">Campylobacter armoricus</name>
    <dbReference type="NCBI Taxonomy" id="2505970"/>
    <lineage>
        <taxon>Bacteria</taxon>
        <taxon>Pseudomonadati</taxon>
        <taxon>Campylobacterota</taxon>
        <taxon>Epsilonproteobacteria</taxon>
        <taxon>Campylobacterales</taxon>
        <taxon>Campylobacteraceae</taxon>
        <taxon>Campylobacter</taxon>
    </lineage>
</organism>
<dbReference type="Gene3D" id="3.90.320.10">
    <property type="match status" value="1"/>
</dbReference>
<name>A0A7L5HQS1_9BACT</name>
<keyword evidence="3" id="KW-1185">Reference proteome</keyword>
<protein>
    <submittedName>
        <fullName evidence="2">YqaJ-like viral recombinase domain protein</fullName>
    </submittedName>
</protein>
<dbReference type="Pfam" id="PF09588">
    <property type="entry name" value="YqaJ"/>
    <property type="match status" value="1"/>
</dbReference>
<dbReference type="RefSeq" id="WP_139424862.1">
    <property type="nucleotide sequence ID" value="NZ_CBCSFY010000001.1"/>
</dbReference>
<dbReference type="CDD" id="cd22343">
    <property type="entry name" value="PDDEXK_lambda_exonuclease-like"/>
    <property type="match status" value="1"/>
</dbReference>
<reference evidence="2 3" key="1">
    <citation type="submission" date="2020-05" db="EMBL/GenBank/DDBJ databases">
        <title>Complete genome sequencing of Campylobacter and Arcobacter type strains.</title>
        <authorList>
            <person name="Miller W.G."/>
            <person name="Yee E."/>
        </authorList>
    </citation>
    <scope>NUCLEOTIDE SEQUENCE [LARGE SCALE GENOMIC DNA]</scope>
    <source>
        <strain evidence="2 3">CCUG 73571</strain>
    </source>
</reference>
<sequence>MKYKIIELEQGSNEWLEFRKGKITASIVASCIGEKGAFLSKEKAKELIQGLSKPHTSQAMQKGKDYEELIRAKMEFIVGKDITPIVIQSLENENFAASLDGIDDEKTIYEFKYSTNNEEYEQVLKFKKPSPKYYAQVQFQLFVGGFEKCVFAVLNEDDDLVYCVVKNDKEYQDFMLKKIDEFVNDYLVNQKSDYKELEDTHAKNLALEIIRLENTIKPIKEKLEALKKEFIALADGQKVKCLDISVYPQNRTTIDYKGFLDFAKLEIPQEYIKQSTSMCLKIKKGAQNE</sequence>
<dbReference type="EMBL" id="CP053825">
    <property type="protein sequence ID" value="QKF79534.1"/>
    <property type="molecule type" value="Genomic_DNA"/>
</dbReference>
<evidence type="ECO:0000259" key="1">
    <source>
        <dbReference type="Pfam" id="PF09588"/>
    </source>
</evidence>
<dbReference type="PANTHER" id="PTHR39953">
    <property type="entry name" value="RE54151P"/>
    <property type="match status" value="1"/>
</dbReference>
<gene>
    <name evidence="2" type="ORF">CARM_0616</name>
</gene>
<dbReference type="AlphaFoldDB" id="A0A7L5HQS1"/>
<evidence type="ECO:0000313" key="2">
    <source>
        <dbReference type="EMBL" id="QKF79534.1"/>
    </source>
</evidence>
<evidence type="ECO:0000313" key="3">
    <source>
        <dbReference type="Proteomes" id="UP000509246"/>
    </source>
</evidence>
<proteinExistence type="predicted"/>
<dbReference type="InterPro" id="IPR017482">
    <property type="entry name" value="Lambda-type_endonuclease"/>
</dbReference>
<dbReference type="GeneID" id="56586349"/>
<accession>A0A7L5HQS1</accession>
<dbReference type="PANTHER" id="PTHR39953:SF1">
    <property type="entry name" value="RE54151P"/>
    <property type="match status" value="1"/>
</dbReference>
<dbReference type="KEGG" id="carm:CARM_0616"/>
<dbReference type="OrthoDB" id="5359950at2"/>
<dbReference type="NCBIfam" id="TIGR03033">
    <property type="entry name" value="phage_rel_nuc"/>
    <property type="match status" value="1"/>
</dbReference>
<dbReference type="Proteomes" id="UP000509246">
    <property type="component" value="Chromosome"/>
</dbReference>
<dbReference type="InterPro" id="IPR011335">
    <property type="entry name" value="Restrct_endonuc-II-like"/>
</dbReference>
<dbReference type="InterPro" id="IPR011604">
    <property type="entry name" value="PDDEXK-like_dom_sf"/>
</dbReference>
<dbReference type="InterPro" id="IPR019080">
    <property type="entry name" value="YqaJ_viral_recombinase"/>
</dbReference>
<dbReference type="SUPFAM" id="SSF52980">
    <property type="entry name" value="Restriction endonuclease-like"/>
    <property type="match status" value="1"/>
</dbReference>
<feature type="domain" description="YqaJ viral recombinase" evidence="1">
    <location>
        <begin position="14"/>
        <end position="146"/>
    </location>
</feature>